<sequence>MSDTGTIFKVDMATKAIVATWLVDTAGSNSHMFFSADGSSLFVLGVTGSWPNTEIAVAKVNLSSGVVTTYEEGNSGFYPSQPAYDTASGLIYIPTSDTATGNAWSWNVFDTASNTFSDLAWTDSGELSYCDFQSGVLACLVDDTVDYVATIDATGGVVSSVNVDTAVSDADSVTLTPDGTQAYVYGDDGGFNNVELIDLTTMSSVLVLNLSTDYQNVVRMAPDAGQIWFTADYVRDYDGGYQVVQFAEAKATLADTGLDSTATAVTAVSLGAAGVLLLGLYRARRRAATSAK</sequence>
<dbReference type="Gene3D" id="2.130.10.10">
    <property type="entry name" value="YVTN repeat-like/Quinoprotein amine dehydrogenase"/>
    <property type="match status" value="1"/>
</dbReference>
<dbReference type="EMBL" id="CAEZTD010000053">
    <property type="protein sequence ID" value="CAB4562092.1"/>
    <property type="molecule type" value="Genomic_DNA"/>
</dbReference>
<dbReference type="AlphaFoldDB" id="A0A6J6DDQ2"/>
<organism evidence="2">
    <name type="scientific">freshwater metagenome</name>
    <dbReference type="NCBI Taxonomy" id="449393"/>
    <lineage>
        <taxon>unclassified sequences</taxon>
        <taxon>metagenomes</taxon>
        <taxon>ecological metagenomes</taxon>
    </lineage>
</organism>
<reference evidence="2" key="1">
    <citation type="submission" date="2020-05" db="EMBL/GenBank/DDBJ databases">
        <authorList>
            <person name="Chiriac C."/>
            <person name="Salcher M."/>
            <person name="Ghai R."/>
            <person name="Kavagutti S V."/>
        </authorList>
    </citation>
    <scope>NUCLEOTIDE SEQUENCE</scope>
</reference>
<evidence type="ECO:0000256" key="1">
    <source>
        <dbReference type="SAM" id="Phobius"/>
    </source>
</evidence>
<name>A0A6J6DDQ2_9ZZZZ</name>
<dbReference type="InterPro" id="IPR015943">
    <property type="entry name" value="WD40/YVTN_repeat-like_dom_sf"/>
</dbReference>
<evidence type="ECO:0000313" key="2">
    <source>
        <dbReference type="EMBL" id="CAB4562092.1"/>
    </source>
</evidence>
<gene>
    <name evidence="2" type="ORF">UFOPK1591_00801</name>
</gene>
<feature type="transmembrane region" description="Helical" evidence="1">
    <location>
        <begin position="262"/>
        <end position="283"/>
    </location>
</feature>
<accession>A0A6J6DDQ2</accession>
<proteinExistence type="predicted"/>
<keyword evidence="1" id="KW-1133">Transmembrane helix</keyword>
<keyword evidence="1" id="KW-0472">Membrane</keyword>
<protein>
    <submittedName>
        <fullName evidence="2">Unannotated protein</fullName>
    </submittedName>
</protein>
<keyword evidence="1" id="KW-0812">Transmembrane</keyword>
<dbReference type="SUPFAM" id="SSF82171">
    <property type="entry name" value="DPP6 N-terminal domain-like"/>
    <property type="match status" value="1"/>
</dbReference>